<dbReference type="PANTHER" id="PTHR45138">
    <property type="entry name" value="REGULATORY COMPONENTS OF SENSORY TRANSDUCTION SYSTEM"/>
    <property type="match status" value="1"/>
</dbReference>
<protein>
    <recommendedName>
        <fullName evidence="2">diguanylate cyclase</fullName>
        <ecNumber evidence="2">2.7.7.65</ecNumber>
    </recommendedName>
</protein>
<keyword evidence="8" id="KW-1185">Reference proteome</keyword>
<feature type="domain" description="GGDEF" evidence="6">
    <location>
        <begin position="187"/>
        <end position="321"/>
    </location>
</feature>
<dbReference type="PROSITE" id="PS50110">
    <property type="entry name" value="RESPONSE_REGULATORY"/>
    <property type="match status" value="1"/>
</dbReference>
<evidence type="ECO:0000259" key="5">
    <source>
        <dbReference type="PROSITE" id="PS50110"/>
    </source>
</evidence>
<dbReference type="Pfam" id="PF00990">
    <property type="entry name" value="GGDEF"/>
    <property type="match status" value="1"/>
</dbReference>
<comment type="cofactor">
    <cofactor evidence="1">
        <name>Mg(2+)</name>
        <dbReference type="ChEBI" id="CHEBI:18420"/>
    </cofactor>
</comment>
<evidence type="ECO:0000256" key="2">
    <source>
        <dbReference type="ARBA" id="ARBA00012528"/>
    </source>
</evidence>
<dbReference type="SMART" id="SM00267">
    <property type="entry name" value="GGDEF"/>
    <property type="match status" value="1"/>
</dbReference>
<organism evidence="7 8">
    <name type="scientific">Sulfurifustis variabilis</name>
    <dbReference type="NCBI Taxonomy" id="1675686"/>
    <lineage>
        <taxon>Bacteria</taxon>
        <taxon>Pseudomonadati</taxon>
        <taxon>Pseudomonadota</taxon>
        <taxon>Gammaproteobacteria</taxon>
        <taxon>Acidiferrobacterales</taxon>
        <taxon>Acidiferrobacteraceae</taxon>
        <taxon>Sulfurifustis</taxon>
    </lineage>
</organism>
<dbReference type="InterPro" id="IPR000160">
    <property type="entry name" value="GGDEF_dom"/>
</dbReference>
<dbReference type="PROSITE" id="PS50887">
    <property type="entry name" value="GGDEF"/>
    <property type="match status" value="1"/>
</dbReference>
<dbReference type="KEGG" id="sva:SVA_2083"/>
<dbReference type="InterPro" id="IPR043128">
    <property type="entry name" value="Rev_trsase/Diguanyl_cyclase"/>
</dbReference>
<evidence type="ECO:0000313" key="7">
    <source>
        <dbReference type="EMBL" id="BAU48635.1"/>
    </source>
</evidence>
<dbReference type="SUPFAM" id="SSF52172">
    <property type="entry name" value="CheY-like"/>
    <property type="match status" value="1"/>
</dbReference>
<feature type="modified residue" description="4-aspartylphosphate" evidence="4">
    <location>
        <position position="68"/>
    </location>
</feature>
<feature type="domain" description="Response regulatory" evidence="5">
    <location>
        <begin position="19"/>
        <end position="137"/>
    </location>
</feature>
<evidence type="ECO:0000256" key="1">
    <source>
        <dbReference type="ARBA" id="ARBA00001946"/>
    </source>
</evidence>
<dbReference type="InterPro" id="IPR050469">
    <property type="entry name" value="Diguanylate_Cyclase"/>
</dbReference>
<dbReference type="NCBIfam" id="TIGR00254">
    <property type="entry name" value="GGDEF"/>
    <property type="match status" value="1"/>
</dbReference>
<keyword evidence="4" id="KW-0597">Phosphoprotein</keyword>
<dbReference type="Proteomes" id="UP000218899">
    <property type="component" value="Chromosome"/>
</dbReference>
<dbReference type="EC" id="2.7.7.65" evidence="2"/>
<dbReference type="PANTHER" id="PTHR45138:SF9">
    <property type="entry name" value="DIGUANYLATE CYCLASE DGCM-RELATED"/>
    <property type="match status" value="1"/>
</dbReference>
<dbReference type="EMBL" id="AP014936">
    <property type="protein sequence ID" value="BAU48635.1"/>
    <property type="molecule type" value="Genomic_DNA"/>
</dbReference>
<evidence type="ECO:0000259" key="6">
    <source>
        <dbReference type="PROSITE" id="PS50887"/>
    </source>
</evidence>
<dbReference type="AlphaFoldDB" id="A0A1B4V5C0"/>
<reference evidence="7 8" key="1">
    <citation type="submission" date="2015-08" db="EMBL/GenBank/DDBJ databases">
        <title>Complete genome sequence of Sulfurifustis variabilis.</title>
        <authorList>
            <person name="Miura A."/>
            <person name="Kojima H."/>
            <person name="Fukui M."/>
        </authorList>
    </citation>
    <scope>NUCLEOTIDE SEQUENCE [LARGE SCALE GENOMIC DNA]</scope>
    <source>
        <strain evidence="8">skN76</strain>
    </source>
</reference>
<proteinExistence type="predicted"/>
<dbReference type="GO" id="GO:0000160">
    <property type="term" value="P:phosphorelay signal transduction system"/>
    <property type="evidence" value="ECO:0007669"/>
    <property type="project" value="InterPro"/>
</dbReference>
<comment type="catalytic activity">
    <reaction evidence="3">
        <text>2 GTP = 3',3'-c-di-GMP + 2 diphosphate</text>
        <dbReference type="Rhea" id="RHEA:24898"/>
        <dbReference type="ChEBI" id="CHEBI:33019"/>
        <dbReference type="ChEBI" id="CHEBI:37565"/>
        <dbReference type="ChEBI" id="CHEBI:58805"/>
        <dbReference type="EC" id="2.7.7.65"/>
    </reaction>
</comment>
<name>A0A1B4V5C0_9GAMM</name>
<dbReference type="Gene3D" id="3.30.70.270">
    <property type="match status" value="1"/>
</dbReference>
<dbReference type="InterPro" id="IPR029787">
    <property type="entry name" value="Nucleotide_cyclase"/>
</dbReference>
<gene>
    <name evidence="7" type="ORF">SVA_2083</name>
</gene>
<dbReference type="FunFam" id="3.30.70.270:FF:000001">
    <property type="entry name" value="Diguanylate cyclase domain protein"/>
    <property type="match status" value="1"/>
</dbReference>
<dbReference type="Pfam" id="PF00072">
    <property type="entry name" value="Response_reg"/>
    <property type="match status" value="1"/>
</dbReference>
<dbReference type="InterPro" id="IPR011006">
    <property type="entry name" value="CheY-like_superfamily"/>
</dbReference>
<dbReference type="SMART" id="SM00448">
    <property type="entry name" value="REC"/>
    <property type="match status" value="1"/>
</dbReference>
<dbReference type="InterPro" id="IPR001789">
    <property type="entry name" value="Sig_transdc_resp-reg_receiver"/>
</dbReference>
<evidence type="ECO:0000256" key="4">
    <source>
        <dbReference type="PROSITE-ProRule" id="PRU00169"/>
    </source>
</evidence>
<dbReference type="SUPFAM" id="SSF55073">
    <property type="entry name" value="Nucleotide cyclase"/>
    <property type="match status" value="1"/>
</dbReference>
<dbReference type="Gene3D" id="3.40.50.2300">
    <property type="match status" value="1"/>
</dbReference>
<sequence>MRRAAMTDRASRENERLPYVLLVEDSQTTTALLSKYLAGSYRLLHAKDGADAWDMLERNPDIELVITDINMPRLTGHQLLVKIRKSDEPRFRNLPVIVMTTTDDNVDRNLAFLNGANDFITKPIDEAELQARVNVHYKLAHTIRELEASRRQLAEQATTDPLTRLKNRRAFFENGTKQMAIARRYGTDLSILVADLDHFKRINDTHGHQAGDEALVHIARVLSRMTRTEDTVARIGGEEFAILLPDTNRLGAAVLAERIRTAIERDHFAVGEQALPLTVSIGVASHAVELVDTIDQLLNIADQRLYLAKKHGRNRICVNNEGKSTYAS</sequence>
<evidence type="ECO:0000256" key="3">
    <source>
        <dbReference type="ARBA" id="ARBA00034247"/>
    </source>
</evidence>
<dbReference type="GO" id="GO:0052621">
    <property type="term" value="F:diguanylate cyclase activity"/>
    <property type="evidence" value="ECO:0007669"/>
    <property type="project" value="UniProtKB-EC"/>
</dbReference>
<accession>A0A1B4V5C0</accession>
<dbReference type="CDD" id="cd01949">
    <property type="entry name" value="GGDEF"/>
    <property type="match status" value="1"/>
</dbReference>
<evidence type="ECO:0000313" key="8">
    <source>
        <dbReference type="Proteomes" id="UP000218899"/>
    </source>
</evidence>